<proteinExistence type="predicted"/>
<dbReference type="GO" id="GO:0005886">
    <property type="term" value="C:plasma membrane"/>
    <property type="evidence" value="ECO:0007669"/>
    <property type="project" value="UniProtKB-SubCell"/>
</dbReference>
<gene>
    <name evidence="9" type="primary">rsgI</name>
    <name evidence="9" type="ORF">GCM10008025_16000</name>
</gene>
<evidence type="ECO:0000259" key="8">
    <source>
        <dbReference type="PROSITE" id="PS51849"/>
    </source>
</evidence>
<dbReference type="PROSITE" id="PS51849">
    <property type="entry name" value="RSGI_N"/>
    <property type="match status" value="1"/>
</dbReference>
<feature type="transmembrane region" description="Helical" evidence="7">
    <location>
        <begin position="61"/>
        <end position="79"/>
    </location>
</feature>
<dbReference type="EMBL" id="BMEY01000007">
    <property type="protein sequence ID" value="GGA73078.1"/>
    <property type="molecule type" value="Genomic_DNA"/>
</dbReference>
<evidence type="ECO:0000256" key="4">
    <source>
        <dbReference type="ARBA" id="ARBA00022989"/>
    </source>
</evidence>
<evidence type="ECO:0000256" key="5">
    <source>
        <dbReference type="ARBA" id="ARBA00023136"/>
    </source>
</evidence>
<evidence type="ECO:0000313" key="10">
    <source>
        <dbReference type="Proteomes" id="UP000613512"/>
    </source>
</evidence>
<dbReference type="InterPro" id="IPR055431">
    <property type="entry name" value="RsgI_M"/>
</dbReference>
<accession>A0A916RVS2</accession>
<keyword evidence="2" id="KW-1003">Cell membrane</keyword>
<feature type="region of interest" description="Disordered" evidence="6">
    <location>
        <begin position="268"/>
        <end position="416"/>
    </location>
</feature>
<dbReference type="Pfam" id="PF23750">
    <property type="entry name" value="RsgI_M"/>
    <property type="match status" value="1"/>
</dbReference>
<evidence type="ECO:0000256" key="1">
    <source>
        <dbReference type="ARBA" id="ARBA00004162"/>
    </source>
</evidence>
<keyword evidence="5 7" id="KW-0472">Membrane</keyword>
<feature type="compositionally biased region" description="Basic and acidic residues" evidence="6">
    <location>
        <begin position="268"/>
        <end position="283"/>
    </location>
</feature>
<feature type="domain" description="RsgI N-terminal anti-sigma" evidence="8">
    <location>
        <begin position="2"/>
        <end position="49"/>
    </location>
</feature>
<feature type="compositionally biased region" description="Basic residues" evidence="6">
    <location>
        <begin position="402"/>
        <end position="416"/>
    </location>
</feature>
<feature type="compositionally biased region" description="Basic and acidic residues" evidence="6">
    <location>
        <begin position="372"/>
        <end position="401"/>
    </location>
</feature>
<evidence type="ECO:0000313" key="9">
    <source>
        <dbReference type="EMBL" id="GGA73078.1"/>
    </source>
</evidence>
<protein>
    <submittedName>
        <fullName evidence="9">Anti-sigma-I factor RsgI</fullName>
    </submittedName>
</protein>
<reference evidence="9" key="1">
    <citation type="journal article" date="2014" name="Int. J. Syst. Evol. Microbiol.">
        <title>Complete genome sequence of Corynebacterium casei LMG S-19264T (=DSM 44701T), isolated from a smear-ripened cheese.</title>
        <authorList>
            <consortium name="US DOE Joint Genome Institute (JGI-PGF)"/>
            <person name="Walter F."/>
            <person name="Albersmeier A."/>
            <person name="Kalinowski J."/>
            <person name="Ruckert C."/>
        </authorList>
    </citation>
    <scope>NUCLEOTIDE SEQUENCE</scope>
    <source>
        <strain evidence="9">CGMCC 1.12408</strain>
    </source>
</reference>
<evidence type="ECO:0000256" key="2">
    <source>
        <dbReference type="ARBA" id="ARBA00022475"/>
    </source>
</evidence>
<name>A0A916RVS2_9BACI</name>
<evidence type="ECO:0000256" key="7">
    <source>
        <dbReference type="SAM" id="Phobius"/>
    </source>
</evidence>
<organism evidence="9 10">
    <name type="scientific">Ornithinibacillus halotolerans</name>
    <dbReference type="NCBI Taxonomy" id="1274357"/>
    <lineage>
        <taxon>Bacteria</taxon>
        <taxon>Bacillati</taxon>
        <taxon>Bacillota</taxon>
        <taxon>Bacilli</taxon>
        <taxon>Bacillales</taxon>
        <taxon>Bacillaceae</taxon>
        <taxon>Ornithinibacillus</taxon>
    </lineage>
</organism>
<reference evidence="9" key="2">
    <citation type="submission" date="2020-09" db="EMBL/GenBank/DDBJ databases">
        <authorList>
            <person name="Sun Q."/>
            <person name="Zhou Y."/>
        </authorList>
    </citation>
    <scope>NUCLEOTIDE SEQUENCE</scope>
    <source>
        <strain evidence="9">CGMCC 1.12408</strain>
    </source>
</reference>
<keyword evidence="3 7" id="KW-0812">Transmembrane</keyword>
<dbReference type="AlphaFoldDB" id="A0A916RVS2"/>
<dbReference type="InterPro" id="IPR024449">
    <property type="entry name" value="Anti-sigma_RsgI_N"/>
</dbReference>
<dbReference type="Pfam" id="PF12791">
    <property type="entry name" value="RsgI_N"/>
    <property type="match status" value="1"/>
</dbReference>
<comment type="subcellular location">
    <subcellularLocation>
        <location evidence="1">Cell membrane</location>
        <topology evidence="1">Single-pass membrane protein</topology>
    </subcellularLocation>
</comment>
<keyword evidence="10" id="KW-1185">Reference proteome</keyword>
<keyword evidence="4 7" id="KW-1133">Transmembrane helix</keyword>
<evidence type="ECO:0000256" key="3">
    <source>
        <dbReference type="ARBA" id="ARBA00022692"/>
    </source>
</evidence>
<feature type="compositionally biased region" description="Basic and acidic residues" evidence="6">
    <location>
        <begin position="305"/>
        <end position="360"/>
    </location>
</feature>
<evidence type="ECO:0000256" key="6">
    <source>
        <dbReference type="SAM" id="MobiDB-lite"/>
    </source>
</evidence>
<dbReference type="Proteomes" id="UP000613512">
    <property type="component" value="Unassembled WGS sequence"/>
</dbReference>
<dbReference type="RefSeq" id="WP_188384163.1">
    <property type="nucleotide sequence ID" value="NZ_BMEY01000007.1"/>
</dbReference>
<sequence length="416" mass="48828">MKKGIIMEKHRKYTIVMTRDGLFEKAHPITDMDIGFEVNYEPLVEKQWLSQLKSMFVTKRVITLACILLIALFPFYMVMNSNKTYAFVDIDINPSIELEINDDYEVLGITPFNDDAAQILAEIEELKGKKLEVAIDLIINKSEEKGLVNTYRNVVIGVHYLESIDKNPVDQIIKKHFASKPSEWEVITVKIPEEVRELAEEKKLSMNEVLAEQVHNHEKAIVTEEDSEVLESFFHNKKISSKDEVIEKSNEKDIVTPSSVEQKEDLIEISKEEMHPSELKGKNGDINSNKNNKHNELMRNNYNKHKVDFGKSHIIPGHEKREKDKQESDNRGKEKKEKKHEHNEKDKYHEQYQNKNRNNDKYNIQHKKQKEHPRVEKADKKNWKYNERHDGKGNKGRDNNHHKNKHDKKHRGNNND</sequence>
<comment type="caution">
    <text evidence="9">The sequence shown here is derived from an EMBL/GenBank/DDBJ whole genome shotgun (WGS) entry which is preliminary data.</text>
</comment>